<comment type="caution">
    <text evidence="1">The sequence shown here is derived from an EMBL/GenBank/DDBJ whole genome shotgun (WGS) entry which is preliminary data.</text>
</comment>
<dbReference type="RefSeq" id="WP_259530030.1">
    <property type="nucleotide sequence ID" value="NZ_JANLCK010000008.1"/>
</dbReference>
<dbReference type="EMBL" id="JANLCK010000008">
    <property type="protein sequence ID" value="MCS5727060.1"/>
    <property type="molecule type" value="Genomic_DNA"/>
</dbReference>
<evidence type="ECO:0000313" key="2">
    <source>
        <dbReference type="Proteomes" id="UP001165587"/>
    </source>
</evidence>
<organism evidence="1 2">
    <name type="scientific">Herbiconiux oxytropis</name>
    <dbReference type="NCBI Taxonomy" id="2970915"/>
    <lineage>
        <taxon>Bacteria</taxon>
        <taxon>Bacillati</taxon>
        <taxon>Actinomycetota</taxon>
        <taxon>Actinomycetes</taxon>
        <taxon>Micrococcales</taxon>
        <taxon>Microbacteriaceae</taxon>
        <taxon>Herbiconiux</taxon>
    </lineage>
</organism>
<sequence length="76" mass="7182">MRAASAVRGAGGAVVSAGAVVAARVIGVPAGGGAAAQEERVTAADARWVADAAQVVRVAAVRATRVRAATMAGAAG</sequence>
<evidence type="ECO:0000313" key="1">
    <source>
        <dbReference type="EMBL" id="MCS5727060.1"/>
    </source>
</evidence>
<dbReference type="AlphaFoldDB" id="A0AA41XJ57"/>
<gene>
    <name evidence="1" type="ORF">N1028_14260</name>
</gene>
<reference evidence="1" key="1">
    <citation type="submission" date="2022-08" db="EMBL/GenBank/DDBJ databases">
        <authorList>
            <person name="Deng Y."/>
            <person name="Han X.-F."/>
            <person name="Zhang Y.-Q."/>
        </authorList>
    </citation>
    <scope>NUCLEOTIDE SEQUENCE</scope>
    <source>
        <strain evidence="1">CPCC 203407</strain>
    </source>
</reference>
<proteinExistence type="predicted"/>
<protein>
    <submittedName>
        <fullName evidence="1">Uncharacterized protein</fullName>
    </submittedName>
</protein>
<keyword evidence="2" id="KW-1185">Reference proteome</keyword>
<accession>A0AA41XJ57</accession>
<name>A0AA41XJ57_9MICO</name>
<dbReference type="Proteomes" id="UP001165587">
    <property type="component" value="Unassembled WGS sequence"/>
</dbReference>